<dbReference type="Proteomes" id="UP000762676">
    <property type="component" value="Unassembled WGS sequence"/>
</dbReference>
<accession>A0AAV4ECJ0</accession>
<feature type="transmembrane region" description="Helical" evidence="2">
    <location>
        <begin position="20"/>
        <end position="40"/>
    </location>
</feature>
<sequence length="110" mass="11659">MNLVTAVVVEAYCSKHNGDVVVVVVVVVGVVVGVIIVVVVEKSCSKNIFKKKNSTKMTKTLDMPVFCKKVRLDKVANNCTLPVGPDATGTRARPFSAGDGKRISITAPNS</sequence>
<keyword evidence="4" id="KW-1185">Reference proteome</keyword>
<keyword evidence="2" id="KW-0472">Membrane</keyword>
<protein>
    <submittedName>
        <fullName evidence="3">Uncharacterized protein</fullName>
    </submittedName>
</protein>
<dbReference type="EMBL" id="BMAT01000043">
    <property type="protein sequence ID" value="GFR58405.1"/>
    <property type="molecule type" value="Genomic_DNA"/>
</dbReference>
<evidence type="ECO:0000256" key="2">
    <source>
        <dbReference type="SAM" id="Phobius"/>
    </source>
</evidence>
<comment type="caution">
    <text evidence="3">The sequence shown here is derived from an EMBL/GenBank/DDBJ whole genome shotgun (WGS) entry which is preliminary data.</text>
</comment>
<gene>
    <name evidence="3" type="ORF">ElyMa_000029100</name>
</gene>
<name>A0AAV4ECJ0_9GAST</name>
<reference evidence="3 4" key="1">
    <citation type="journal article" date="2021" name="Elife">
        <title>Chloroplast acquisition without the gene transfer in kleptoplastic sea slugs, Plakobranchus ocellatus.</title>
        <authorList>
            <person name="Maeda T."/>
            <person name="Takahashi S."/>
            <person name="Yoshida T."/>
            <person name="Shimamura S."/>
            <person name="Takaki Y."/>
            <person name="Nagai Y."/>
            <person name="Toyoda A."/>
            <person name="Suzuki Y."/>
            <person name="Arimoto A."/>
            <person name="Ishii H."/>
            <person name="Satoh N."/>
            <person name="Nishiyama T."/>
            <person name="Hasebe M."/>
            <person name="Maruyama T."/>
            <person name="Minagawa J."/>
            <person name="Obokata J."/>
            <person name="Shigenobu S."/>
        </authorList>
    </citation>
    <scope>NUCLEOTIDE SEQUENCE [LARGE SCALE GENOMIC DNA]</scope>
</reference>
<dbReference type="AlphaFoldDB" id="A0AAV4ECJ0"/>
<feature type="region of interest" description="Disordered" evidence="1">
    <location>
        <begin position="85"/>
        <end position="110"/>
    </location>
</feature>
<evidence type="ECO:0000256" key="1">
    <source>
        <dbReference type="SAM" id="MobiDB-lite"/>
    </source>
</evidence>
<evidence type="ECO:0000313" key="3">
    <source>
        <dbReference type="EMBL" id="GFR58405.1"/>
    </source>
</evidence>
<keyword evidence="2" id="KW-1133">Transmembrane helix</keyword>
<keyword evidence="2" id="KW-0812">Transmembrane</keyword>
<evidence type="ECO:0000313" key="4">
    <source>
        <dbReference type="Proteomes" id="UP000762676"/>
    </source>
</evidence>
<organism evidence="3 4">
    <name type="scientific">Elysia marginata</name>
    <dbReference type="NCBI Taxonomy" id="1093978"/>
    <lineage>
        <taxon>Eukaryota</taxon>
        <taxon>Metazoa</taxon>
        <taxon>Spiralia</taxon>
        <taxon>Lophotrochozoa</taxon>
        <taxon>Mollusca</taxon>
        <taxon>Gastropoda</taxon>
        <taxon>Heterobranchia</taxon>
        <taxon>Euthyneura</taxon>
        <taxon>Panpulmonata</taxon>
        <taxon>Sacoglossa</taxon>
        <taxon>Placobranchoidea</taxon>
        <taxon>Plakobranchidae</taxon>
        <taxon>Elysia</taxon>
    </lineage>
</organism>
<proteinExistence type="predicted"/>